<name>A0A3P7LG27_STRVU</name>
<proteinExistence type="predicted"/>
<evidence type="ECO:0000313" key="1">
    <source>
        <dbReference type="EMBL" id="VDM78128.1"/>
    </source>
</evidence>
<accession>A0A3P7LG27</accession>
<keyword evidence="2" id="KW-1185">Reference proteome</keyword>
<evidence type="ECO:0000313" key="2">
    <source>
        <dbReference type="Proteomes" id="UP000270094"/>
    </source>
</evidence>
<reference evidence="1 2" key="1">
    <citation type="submission" date="2018-11" db="EMBL/GenBank/DDBJ databases">
        <authorList>
            <consortium name="Pathogen Informatics"/>
        </authorList>
    </citation>
    <scope>NUCLEOTIDE SEQUENCE [LARGE SCALE GENOMIC DNA]</scope>
</reference>
<dbReference type="OrthoDB" id="5774568at2759"/>
<dbReference type="EMBL" id="UYYB01101084">
    <property type="protein sequence ID" value="VDM78128.1"/>
    <property type="molecule type" value="Genomic_DNA"/>
</dbReference>
<dbReference type="AlphaFoldDB" id="A0A3P7LG27"/>
<sequence length="150" mass="17216">MNSVLELPGQRVCHVMSSNEKKGRFTVEARLTLNMKEPRRKASEDTYVMEVIETHFDDCESFNFGDAHVIICALSTEEKSASMDRINMIRNKLKSHEWMCPIILVAYHSKNAGDVPPDIMRELKELSRNPKIFKCMEAGALGRVSFQFYV</sequence>
<gene>
    <name evidence="1" type="ORF">SVUK_LOCUS13126</name>
</gene>
<dbReference type="Proteomes" id="UP000270094">
    <property type="component" value="Unassembled WGS sequence"/>
</dbReference>
<organism evidence="1 2">
    <name type="scientific">Strongylus vulgaris</name>
    <name type="common">Blood worm</name>
    <dbReference type="NCBI Taxonomy" id="40348"/>
    <lineage>
        <taxon>Eukaryota</taxon>
        <taxon>Metazoa</taxon>
        <taxon>Ecdysozoa</taxon>
        <taxon>Nematoda</taxon>
        <taxon>Chromadorea</taxon>
        <taxon>Rhabditida</taxon>
        <taxon>Rhabditina</taxon>
        <taxon>Rhabditomorpha</taxon>
        <taxon>Strongyloidea</taxon>
        <taxon>Strongylidae</taxon>
        <taxon>Strongylus</taxon>
    </lineage>
</organism>
<protein>
    <submittedName>
        <fullName evidence="1">Uncharacterized protein</fullName>
    </submittedName>
</protein>